<dbReference type="PANTHER" id="PTHR21021">
    <property type="entry name" value="GAF/PUTATIVE CYTOSKELETAL PROTEIN"/>
    <property type="match status" value="1"/>
</dbReference>
<dbReference type="GO" id="GO:0005829">
    <property type="term" value="C:cytosol"/>
    <property type="evidence" value="ECO:0007669"/>
    <property type="project" value="TreeGrafter"/>
</dbReference>
<dbReference type="PANTHER" id="PTHR21021:SF15">
    <property type="entry name" value="FREE METHIONINE-R-SULFOXIDE REDUCTASE"/>
    <property type="match status" value="1"/>
</dbReference>
<accession>A0AAE2V7J5</accession>
<evidence type="ECO:0000313" key="4">
    <source>
        <dbReference type="Proteomes" id="UP000634206"/>
    </source>
</evidence>
<dbReference type="InterPro" id="IPR029016">
    <property type="entry name" value="GAF-like_dom_sf"/>
</dbReference>
<dbReference type="FunFam" id="3.30.450.40:FF:000008">
    <property type="entry name" value="GAF domain-containing proteins"/>
    <property type="match status" value="1"/>
</dbReference>
<dbReference type="Proteomes" id="UP000634206">
    <property type="component" value="Unassembled WGS sequence"/>
</dbReference>
<comment type="caution">
    <text evidence="3">The sequence shown here is derived from an EMBL/GenBank/DDBJ whole genome shotgun (WGS) entry which is preliminary data.</text>
</comment>
<dbReference type="EMBL" id="JAENIG010000001">
    <property type="protein sequence ID" value="MBK1853902.1"/>
    <property type="molecule type" value="Genomic_DNA"/>
</dbReference>
<organism evidence="3 4">
    <name type="scientific">Oceaniferula flava</name>
    <dbReference type="NCBI Taxonomy" id="2800421"/>
    <lineage>
        <taxon>Bacteria</taxon>
        <taxon>Pseudomonadati</taxon>
        <taxon>Verrucomicrobiota</taxon>
        <taxon>Verrucomicrobiia</taxon>
        <taxon>Verrucomicrobiales</taxon>
        <taxon>Verrucomicrobiaceae</taxon>
        <taxon>Oceaniferula</taxon>
    </lineage>
</organism>
<sequence>MPNLPSTETKEKRYREAYEKITSMLEGESDEVARMASVSSILAGTFGHFYWTGFYRMVDGGLVVGPYQGTPGCLRIALDRGVCGASASQKQTIIVPDTHAFPGHIACDARSLSEIVVPVFDPERKLIAVLDVDCDQLEAFDDQDQQGLERIVRAVFAEAE</sequence>
<proteinExistence type="inferred from homology"/>
<dbReference type="RefSeq" id="WP_309488506.1">
    <property type="nucleotide sequence ID" value="NZ_JAENIG010000001.1"/>
</dbReference>
<dbReference type="GO" id="GO:0033745">
    <property type="term" value="F:L-methionine-(R)-S-oxide reductase activity"/>
    <property type="evidence" value="ECO:0007669"/>
    <property type="project" value="TreeGrafter"/>
</dbReference>
<dbReference type="InterPro" id="IPR003018">
    <property type="entry name" value="GAF"/>
</dbReference>
<dbReference type="InterPro" id="IPR051330">
    <property type="entry name" value="Phosphatase_reg/MetRdx"/>
</dbReference>
<reference evidence="3" key="1">
    <citation type="submission" date="2021-01" db="EMBL/GenBank/DDBJ databases">
        <title>Modified the classification status of verrucomicrobia.</title>
        <authorList>
            <person name="Feng X."/>
        </authorList>
    </citation>
    <scope>NUCLEOTIDE SEQUENCE</scope>
    <source>
        <strain evidence="3">5K15</strain>
    </source>
</reference>
<gene>
    <name evidence="3" type="ORF">JIN83_02940</name>
</gene>
<dbReference type="Gene3D" id="3.30.450.40">
    <property type="match status" value="1"/>
</dbReference>
<name>A0AAE2V7J5_9BACT</name>
<dbReference type="SUPFAM" id="SSF55781">
    <property type="entry name" value="GAF domain-like"/>
    <property type="match status" value="1"/>
</dbReference>
<feature type="domain" description="GAF" evidence="2">
    <location>
        <begin position="52"/>
        <end position="153"/>
    </location>
</feature>
<protein>
    <submittedName>
        <fullName evidence="3">GAF domain-containing protein</fullName>
    </submittedName>
</protein>
<evidence type="ECO:0000256" key="1">
    <source>
        <dbReference type="ARBA" id="ARBA00038454"/>
    </source>
</evidence>
<evidence type="ECO:0000313" key="3">
    <source>
        <dbReference type="EMBL" id="MBK1853902.1"/>
    </source>
</evidence>
<dbReference type="AlphaFoldDB" id="A0AAE2V7J5"/>
<comment type="similarity">
    <text evidence="1">Belongs to the free Met sulfoxide reductase family.</text>
</comment>
<evidence type="ECO:0000259" key="2">
    <source>
        <dbReference type="Pfam" id="PF13185"/>
    </source>
</evidence>
<keyword evidence="4" id="KW-1185">Reference proteome</keyword>
<dbReference type="Pfam" id="PF13185">
    <property type="entry name" value="GAF_2"/>
    <property type="match status" value="1"/>
</dbReference>